<keyword evidence="2" id="KW-1185">Reference proteome</keyword>
<dbReference type="AlphaFoldDB" id="A0A9D3WTM3"/>
<reference evidence="1" key="1">
    <citation type="submission" date="2021-09" db="EMBL/GenBank/DDBJ databases">
        <title>The genome of Mauremys mutica provides insights into the evolution of semi-aquatic lifestyle.</title>
        <authorList>
            <person name="Gong S."/>
            <person name="Gao Y."/>
        </authorList>
    </citation>
    <scope>NUCLEOTIDE SEQUENCE</scope>
    <source>
        <strain evidence="1">MM-2020</strain>
        <tissue evidence="1">Muscle</tissue>
    </source>
</reference>
<organism evidence="1 2">
    <name type="scientific">Mauremys mutica</name>
    <name type="common">yellowpond turtle</name>
    <dbReference type="NCBI Taxonomy" id="74926"/>
    <lineage>
        <taxon>Eukaryota</taxon>
        <taxon>Metazoa</taxon>
        <taxon>Chordata</taxon>
        <taxon>Craniata</taxon>
        <taxon>Vertebrata</taxon>
        <taxon>Euteleostomi</taxon>
        <taxon>Archelosauria</taxon>
        <taxon>Testudinata</taxon>
        <taxon>Testudines</taxon>
        <taxon>Cryptodira</taxon>
        <taxon>Durocryptodira</taxon>
        <taxon>Testudinoidea</taxon>
        <taxon>Geoemydidae</taxon>
        <taxon>Geoemydinae</taxon>
        <taxon>Mauremys</taxon>
    </lineage>
</organism>
<dbReference type="EMBL" id="JAHDVG010000484">
    <property type="protein sequence ID" value="KAH1169974.1"/>
    <property type="molecule type" value="Genomic_DNA"/>
</dbReference>
<evidence type="ECO:0000313" key="1">
    <source>
        <dbReference type="EMBL" id="KAH1169974.1"/>
    </source>
</evidence>
<dbReference type="Proteomes" id="UP000827986">
    <property type="component" value="Unassembled WGS sequence"/>
</dbReference>
<proteinExistence type="predicted"/>
<accession>A0A9D3WTM3</accession>
<name>A0A9D3WTM3_9SAUR</name>
<sequence>MDSLPEKPSELVKVVMHHRNSMPSQILQHFIFNSFSQQPGMSLAVLVAELHHLSEHCDFGAILNAMLQDRPMCGTNDERIQRHLLAECTLDLKNTSGNSTRHGSRCAAGFGFTGKH</sequence>
<evidence type="ECO:0000313" key="2">
    <source>
        <dbReference type="Proteomes" id="UP000827986"/>
    </source>
</evidence>
<comment type="caution">
    <text evidence="1">The sequence shown here is derived from an EMBL/GenBank/DDBJ whole genome shotgun (WGS) entry which is preliminary data.</text>
</comment>
<gene>
    <name evidence="1" type="ORF">KIL84_000959</name>
</gene>
<protein>
    <submittedName>
        <fullName evidence="1">Uncharacterized protein</fullName>
    </submittedName>
</protein>